<keyword evidence="12" id="KW-1185">Reference proteome</keyword>
<dbReference type="AlphaFoldDB" id="A0A2P7EH20"/>
<gene>
    <name evidence="11" type="primary">recN</name>
    <name evidence="11" type="ORF">C7K08_02590</name>
</gene>
<comment type="similarity">
    <text evidence="1 8">Belongs to the RecN family.</text>
</comment>
<evidence type="ECO:0000256" key="7">
    <source>
        <dbReference type="ARBA" id="ARBA00033408"/>
    </source>
</evidence>
<evidence type="ECO:0000256" key="1">
    <source>
        <dbReference type="ARBA" id="ARBA00009441"/>
    </source>
</evidence>
<dbReference type="GO" id="GO:0006310">
    <property type="term" value="P:DNA recombination"/>
    <property type="evidence" value="ECO:0007669"/>
    <property type="project" value="InterPro"/>
</dbReference>
<evidence type="ECO:0000256" key="5">
    <source>
        <dbReference type="ARBA" id="ARBA00022840"/>
    </source>
</evidence>
<dbReference type="GO" id="GO:0005524">
    <property type="term" value="F:ATP binding"/>
    <property type="evidence" value="ECO:0007669"/>
    <property type="project" value="UniProtKB-KW"/>
</dbReference>
<keyword evidence="6 8" id="KW-0234">DNA repair</keyword>
<dbReference type="InterPro" id="IPR004604">
    <property type="entry name" value="DNA_recomb/repair_RecN"/>
</dbReference>
<dbReference type="SUPFAM" id="SSF52540">
    <property type="entry name" value="P-loop containing nucleoside triphosphate hydrolases"/>
    <property type="match status" value="1"/>
</dbReference>
<dbReference type="GO" id="GO:0006302">
    <property type="term" value="P:double-strand break repair"/>
    <property type="evidence" value="ECO:0007669"/>
    <property type="project" value="InterPro"/>
</dbReference>
<dbReference type="PANTHER" id="PTHR11059:SF0">
    <property type="entry name" value="DNA REPAIR PROTEIN RECN"/>
    <property type="match status" value="1"/>
</dbReference>
<dbReference type="EMBL" id="PXVC01000005">
    <property type="protein sequence ID" value="PSI02536.1"/>
    <property type="molecule type" value="Genomic_DNA"/>
</dbReference>
<dbReference type="Gene3D" id="3.40.50.300">
    <property type="entry name" value="P-loop containing nucleotide triphosphate hydrolases"/>
    <property type="match status" value="2"/>
</dbReference>
<feature type="domain" description="Rad50/SbcC-type AAA" evidence="10">
    <location>
        <begin position="5"/>
        <end position="215"/>
    </location>
</feature>
<dbReference type="InterPro" id="IPR027417">
    <property type="entry name" value="P-loop_NTPase"/>
</dbReference>
<reference evidence="12" key="1">
    <citation type="submission" date="2018-03" db="EMBL/GenBank/DDBJ databases">
        <title>Ecological and genomic features of two cosmopolitan and abundant freshwater picocyanobacteria.</title>
        <authorList>
            <person name="Cabello-Yeves P.J."/>
            <person name="Picazo A."/>
            <person name="Camacho A."/>
            <person name="Callieri C."/>
            <person name="Rosselli R."/>
            <person name="Roda-Garcia J."/>
            <person name="Coutinho F.H."/>
            <person name="Rodriguez-Valera F."/>
        </authorList>
    </citation>
    <scope>NUCLEOTIDE SEQUENCE [LARGE SCALE GENOMIC DNA]</scope>
    <source>
        <strain evidence="12">Tous</strain>
    </source>
</reference>
<accession>A0A2P7EH20</accession>
<dbReference type="CDD" id="cd03241">
    <property type="entry name" value="ABC_RecN"/>
    <property type="match status" value="1"/>
</dbReference>
<dbReference type="GO" id="GO:0016887">
    <property type="term" value="F:ATP hydrolysis activity"/>
    <property type="evidence" value="ECO:0007669"/>
    <property type="project" value="InterPro"/>
</dbReference>
<dbReference type="PANTHER" id="PTHR11059">
    <property type="entry name" value="DNA REPAIR PROTEIN RECN"/>
    <property type="match status" value="1"/>
</dbReference>
<dbReference type="Proteomes" id="UP000240206">
    <property type="component" value="Unassembled WGS sequence"/>
</dbReference>
<dbReference type="InterPro" id="IPR038729">
    <property type="entry name" value="Rad50/SbcC_AAA"/>
</dbReference>
<comment type="caution">
    <text evidence="11">The sequence shown here is derived from an EMBL/GenBank/DDBJ whole genome shotgun (WGS) entry which is preliminary data.</text>
</comment>
<comment type="function">
    <text evidence="8">May be involved in recombinational repair of damaged DNA.</text>
</comment>
<dbReference type="Pfam" id="PF13476">
    <property type="entry name" value="AAA_23"/>
    <property type="match status" value="1"/>
</dbReference>
<evidence type="ECO:0000256" key="4">
    <source>
        <dbReference type="ARBA" id="ARBA00022763"/>
    </source>
</evidence>
<evidence type="ECO:0000313" key="11">
    <source>
        <dbReference type="EMBL" id="PSI02536.1"/>
    </source>
</evidence>
<keyword evidence="3" id="KW-0547">Nucleotide-binding</keyword>
<evidence type="ECO:0000256" key="3">
    <source>
        <dbReference type="ARBA" id="ARBA00022741"/>
    </source>
</evidence>
<protein>
    <recommendedName>
        <fullName evidence="2 8">DNA repair protein RecN</fullName>
    </recommendedName>
    <alternativeName>
        <fullName evidence="7 8">Recombination protein N</fullName>
    </alternativeName>
</protein>
<dbReference type="GO" id="GO:0009432">
    <property type="term" value="P:SOS response"/>
    <property type="evidence" value="ECO:0007669"/>
    <property type="project" value="TreeGrafter"/>
</dbReference>
<dbReference type="PIRSF" id="PIRSF003128">
    <property type="entry name" value="RecN"/>
    <property type="match status" value="1"/>
</dbReference>
<dbReference type="GO" id="GO:0043590">
    <property type="term" value="C:bacterial nucleoid"/>
    <property type="evidence" value="ECO:0007669"/>
    <property type="project" value="TreeGrafter"/>
</dbReference>
<sequence>MLTALRLENIALIEALELSFCSGFTVLTGETGAGKSILLDALDAVAGGGQASRLLRTGTTRGSIEAAFALTPAINQWCQEHDFNLEGEDELLLSRELRQQEGKLISRSRLNGLALSKNLLAELRPLLLDLTGQGITQHLGRPGQQRRWLDRCGGPPLQACISPVRQAQRAWKQAFQALEQAREAIDRDQQQRLLQEQLLQELEAAQLDDPLERLQLEQEQDRLCNGVRLQQGCAELQARLLEGAEGSPAVLEHLAACDQELQTMLSLDGSLQAFQQRWLEAHANFQDLLQELDSYAAALEAEPQRLAELQDRISQLKGLERRHGLSLAELIERRDRLRQQLMAAGSAAVLAALEQEELACRQRRNQACAALSKERQRAAKQLEQQLMQALRPMALAAVRFAIALEPCPAGEEGAESVQFQFSANPGEPLAPLQEVASGGEMSRFLLALKTCLAEGDGGVTLVFDEIDSGVSGKVSLAMAELLKRLAVHRQVFCVTHQAVVAAAANQHLLVRKQVENGVTRTIVLPLLDPQEREKELAELAGGDSGEARRFAASLLQQRSAIA</sequence>
<evidence type="ECO:0000259" key="10">
    <source>
        <dbReference type="Pfam" id="PF13476"/>
    </source>
</evidence>
<evidence type="ECO:0000256" key="2">
    <source>
        <dbReference type="ARBA" id="ARBA00021315"/>
    </source>
</evidence>
<evidence type="ECO:0000256" key="6">
    <source>
        <dbReference type="ARBA" id="ARBA00023204"/>
    </source>
</evidence>
<keyword evidence="4 8" id="KW-0227">DNA damage</keyword>
<evidence type="ECO:0000256" key="8">
    <source>
        <dbReference type="PIRNR" id="PIRNR003128"/>
    </source>
</evidence>
<feature type="coiled-coil region" evidence="9">
    <location>
        <begin position="327"/>
        <end position="388"/>
    </location>
</feature>
<evidence type="ECO:0000256" key="9">
    <source>
        <dbReference type="SAM" id="Coils"/>
    </source>
</evidence>
<keyword evidence="9" id="KW-0175">Coiled coil</keyword>
<dbReference type="NCBIfam" id="TIGR00634">
    <property type="entry name" value="recN"/>
    <property type="match status" value="1"/>
</dbReference>
<organism evidence="11 12">
    <name type="scientific">Synechococcus lacustris str. Tous</name>
    <dbReference type="NCBI Taxonomy" id="1910958"/>
    <lineage>
        <taxon>Bacteria</taxon>
        <taxon>Bacillati</taxon>
        <taxon>Cyanobacteriota</taxon>
        <taxon>Cyanophyceae</taxon>
        <taxon>Synechococcales</taxon>
        <taxon>Synechococcaceae</taxon>
        <taxon>Synechococcus</taxon>
    </lineage>
</organism>
<evidence type="ECO:0000313" key="12">
    <source>
        <dbReference type="Proteomes" id="UP000240206"/>
    </source>
</evidence>
<proteinExistence type="inferred from homology"/>
<name>A0A2P7EH20_9SYNE</name>
<keyword evidence="5" id="KW-0067">ATP-binding</keyword>